<gene>
    <name evidence="2" type="ORF">PtA15_5A52</name>
</gene>
<keyword evidence="3" id="KW-1185">Reference proteome</keyword>
<dbReference type="RefSeq" id="XP_053020037.1">
    <property type="nucleotide sequence ID" value="XM_053169301.1"/>
</dbReference>
<accession>A0ABY7CKH6</accession>
<reference evidence="2" key="1">
    <citation type="submission" date="2022-10" db="EMBL/GenBank/DDBJ databases">
        <title>Puccinia triticina Genome sequencing and assembly.</title>
        <authorList>
            <person name="Li C."/>
        </authorList>
    </citation>
    <scope>NUCLEOTIDE SEQUENCE</scope>
    <source>
        <strain evidence="2">Pt15</strain>
    </source>
</reference>
<evidence type="ECO:0000313" key="3">
    <source>
        <dbReference type="Proteomes" id="UP001164743"/>
    </source>
</evidence>
<proteinExistence type="predicted"/>
<protein>
    <submittedName>
        <fullName evidence="2">Uncharacterized protein</fullName>
    </submittedName>
</protein>
<dbReference type="GeneID" id="77810185"/>
<organism evidence="2 3">
    <name type="scientific">Puccinia triticina</name>
    <dbReference type="NCBI Taxonomy" id="208348"/>
    <lineage>
        <taxon>Eukaryota</taxon>
        <taxon>Fungi</taxon>
        <taxon>Dikarya</taxon>
        <taxon>Basidiomycota</taxon>
        <taxon>Pucciniomycotina</taxon>
        <taxon>Pucciniomycetes</taxon>
        <taxon>Pucciniales</taxon>
        <taxon>Pucciniaceae</taxon>
        <taxon>Puccinia</taxon>
    </lineage>
</organism>
<sequence length="127" mass="13690">MCIVQWSLPLASGEQGSAGQLCKSRFALSPDTRDLQQLARRTTKPAWSFPGNRPAHASRAVRAVYAFGARACAAAWNGRRCWGPQGSFSSKDGSSAPVASTAKFGRPDRRAARARKKIADNLQQAET</sequence>
<feature type="region of interest" description="Disordered" evidence="1">
    <location>
        <begin position="85"/>
        <end position="127"/>
    </location>
</feature>
<evidence type="ECO:0000256" key="1">
    <source>
        <dbReference type="SAM" id="MobiDB-lite"/>
    </source>
</evidence>
<name>A0ABY7CKH6_9BASI</name>
<dbReference type="Proteomes" id="UP001164743">
    <property type="component" value="Chromosome 5A"/>
</dbReference>
<evidence type="ECO:0000313" key="2">
    <source>
        <dbReference type="EMBL" id="WAQ84482.1"/>
    </source>
</evidence>
<dbReference type="EMBL" id="CP110425">
    <property type="protein sequence ID" value="WAQ84482.1"/>
    <property type="molecule type" value="Genomic_DNA"/>
</dbReference>